<name>A0ABT9SCS5_9BURK</name>
<dbReference type="EMBL" id="JAUSRO010000016">
    <property type="protein sequence ID" value="MDP9902158.1"/>
    <property type="molecule type" value="Genomic_DNA"/>
</dbReference>
<gene>
    <name evidence="3" type="ORF">J2W36_004434</name>
</gene>
<comment type="caution">
    <text evidence="3">The sequence shown here is derived from an EMBL/GenBank/DDBJ whole genome shotgun (WGS) entry which is preliminary data.</text>
</comment>
<dbReference type="RefSeq" id="WP_307691913.1">
    <property type="nucleotide sequence ID" value="NZ_JAUSRO010000016.1"/>
</dbReference>
<evidence type="ECO:0000259" key="2">
    <source>
        <dbReference type="Pfam" id="PF18741"/>
    </source>
</evidence>
<dbReference type="InterPro" id="IPR011335">
    <property type="entry name" value="Restrct_endonuc-II-like"/>
</dbReference>
<feature type="domain" description="Restriction endonuclease type II-like" evidence="2">
    <location>
        <begin position="20"/>
        <end position="66"/>
    </location>
</feature>
<sequence length="124" mass="14424">MPHSDAIFWFCGMRSAAGHDRGATARDRDKLREQILRGLRWEIVRVWSTNWWIDSTGTLDRLDARLQALLTTQRERRTEEVEREAEAGRLAQAAIAQAMASTKLDEGTGLQSRMRTRSHRKYRR</sequence>
<protein>
    <recommendedName>
        <fullName evidence="2">Restriction endonuclease type II-like domain-containing protein</fullName>
    </recommendedName>
</protein>
<keyword evidence="4" id="KW-1185">Reference proteome</keyword>
<accession>A0ABT9SCS5</accession>
<dbReference type="Proteomes" id="UP001226867">
    <property type="component" value="Unassembled WGS sequence"/>
</dbReference>
<evidence type="ECO:0000256" key="1">
    <source>
        <dbReference type="SAM" id="MobiDB-lite"/>
    </source>
</evidence>
<dbReference type="InterPro" id="IPR049468">
    <property type="entry name" value="Restrct_endonuc-II-like_dom"/>
</dbReference>
<dbReference type="Pfam" id="PF18741">
    <property type="entry name" value="MTES_1575"/>
    <property type="match status" value="1"/>
</dbReference>
<dbReference type="SUPFAM" id="SSF52980">
    <property type="entry name" value="Restriction endonuclease-like"/>
    <property type="match status" value="1"/>
</dbReference>
<reference evidence="3 4" key="1">
    <citation type="submission" date="2023-07" db="EMBL/GenBank/DDBJ databases">
        <title>Sorghum-associated microbial communities from plants grown in Nebraska, USA.</title>
        <authorList>
            <person name="Schachtman D."/>
        </authorList>
    </citation>
    <scope>NUCLEOTIDE SEQUENCE [LARGE SCALE GENOMIC DNA]</scope>
    <source>
        <strain evidence="3 4">DS1607</strain>
    </source>
</reference>
<proteinExistence type="predicted"/>
<organism evidence="3 4">
    <name type="scientific">Variovorax ginsengisoli</name>
    <dbReference type="NCBI Taxonomy" id="363844"/>
    <lineage>
        <taxon>Bacteria</taxon>
        <taxon>Pseudomonadati</taxon>
        <taxon>Pseudomonadota</taxon>
        <taxon>Betaproteobacteria</taxon>
        <taxon>Burkholderiales</taxon>
        <taxon>Comamonadaceae</taxon>
        <taxon>Variovorax</taxon>
    </lineage>
</organism>
<feature type="region of interest" description="Disordered" evidence="1">
    <location>
        <begin position="101"/>
        <end position="124"/>
    </location>
</feature>
<evidence type="ECO:0000313" key="4">
    <source>
        <dbReference type="Proteomes" id="UP001226867"/>
    </source>
</evidence>
<feature type="compositionally biased region" description="Basic residues" evidence="1">
    <location>
        <begin position="114"/>
        <end position="124"/>
    </location>
</feature>
<evidence type="ECO:0000313" key="3">
    <source>
        <dbReference type="EMBL" id="MDP9902158.1"/>
    </source>
</evidence>